<evidence type="ECO:0000313" key="3">
    <source>
        <dbReference type="EMBL" id="AKQ67396.1"/>
    </source>
</evidence>
<keyword evidence="2" id="KW-1133">Transmembrane helix</keyword>
<dbReference type="KEGG" id="mym:A176_004308"/>
<dbReference type="Proteomes" id="UP000009026">
    <property type="component" value="Chromosome"/>
</dbReference>
<feature type="region of interest" description="Disordered" evidence="1">
    <location>
        <begin position="74"/>
        <end position="98"/>
    </location>
</feature>
<proteinExistence type="predicted"/>
<dbReference type="Pfam" id="PF12732">
    <property type="entry name" value="YtxH"/>
    <property type="match status" value="1"/>
</dbReference>
<dbReference type="AlphaFoldDB" id="A0A0H4WVG6"/>
<dbReference type="STRING" id="1297742.A176_004308"/>
<organism evidence="3 4">
    <name type="scientific">Pseudomyxococcus hansupus</name>
    <dbReference type="NCBI Taxonomy" id="1297742"/>
    <lineage>
        <taxon>Bacteria</taxon>
        <taxon>Pseudomonadati</taxon>
        <taxon>Myxococcota</taxon>
        <taxon>Myxococcia</taxon>
        <taxon>Myxococcales</taxon>
        <taxon>Cystobacterineae</taxon>
        <taxon>Myxococcaceae</taxon>
        <taxon>Pseudomyxococcus</taxon>
    </lineage>
</organism>
<keyword evidence="2" id="KW-0812">Transmembrane</keyword>
<dbReference type="PATRIC" id="fig|1297742.4.peg.4350"/>
<gene>
    <name evidence="3" type="ORF">A176_004308</name>
</gene>
<feature type="transmembrane region" description="Helical" evidence="2">
    <location>
        <begin position="30"/>
        <end position="52"/>
    </location>
</feature>
<keyword evidence="4" id="KW-1185">Reference proteome</keyword>
<evidence type="ECO:0000256" key="2">
    <source>
        <dbReference type="SAM" id="Phobius"/>
    </source>
</evidence>
<protein>
    <recommendedName>
        <fullName evidence="5">YtxH domain-containing protein</fullName>
    </recommendedName>
</protein>
<accession>A0A0H4WVG6</accession>
<feature type="compositionally biased region" description="Polar residues" evidence="1">
    <location>
        <begin position="84"/>
        <end position="98"/>
    </location>
</feature>
<sequence length="98" mass="10386">MNFNNLKKLDKDDLLHLVGLETRRDTVDTLLPVVGAFAAGILVGAGLGLLLAPKTGDQLRDDLRQRLQSGQDYLNNAVGRGEGSQATTGPQGTVSRTA</sequence>
<reference evidence="3 4" key="1">
    <citation type="journal article" date="2016" name="PLoS ONE">
        <title>Complete Genome Sequence and Comparative Genomics of a Novel Myxobacterium Myxococcus hansupus.</title>
        <authorList>
            <person name="Sharma G."/>
            <person name="Narwani T."/>
            <person name="Subramanian S."/>
        </authorList>
    </citation>
    <scope>NUCLEOTIDE SEQUENCE [LARGE SCALE GENOMIC DNA]</scope>
    <source>
        <strain evidence="4">mixupus</strain>
    </source>
</reference>
<dbReference type="InterPro" id="IPR024623">
    <property type="entry name" value="YtxH"/>
</dbReference>
<dbReference type="EMBL" id="CP012109">
    <property type="protein sequence ID" value="AKQ67396.1"/>
    <property type="molecule type" value="Genomic_DNA"/>
</dbReference>
<evidence type="ECO:0000256" key="1">
    <source>
        <dbReference type="SAM" id="MobiDB-lite"/>
    </source>
</evidence>
<evidence type="ECO:0008006" key="5">
    <source>
        <dbReference type="Google" id="ProtNLM"/>
    </source>
</evidence>
<keyword evidence="2" id="KW-0472">Membrane</keyword>
<name>A0A0H4WVG6_9BACT</name>
<evidence type="ECO:0000313" key="4">
    <source>
        <dbReference type="Proteomes" id="UP000009026"/>
    </source>
</evidence>